<name>A0A1D8N649_YARLL</name>
<keyword evidence="1" id="KW-1133">Transmembrane helix</keyword>
<evidence type="ECO:0000313" key="3">
    <source>
        <dbReference type="EMBL" id="RDW24504.1"/>
    </source>
</evidence>
<organism evidence="2 4">
    <name type="scientific">Yarrowia lipolytica</name>
    <name type="common">Candida lipolytica</name>
    <dbReference type="NCBI Taxonomy" id="4952"/>
    <lineage>
        <taxon>Eukaryota</taxon>
        <taxon>Fungi</taxon>
        <taxon>Dikarya</taxon>
        <taxon>Ascomycota</taxon>
        <taxon>Saccharomycotina</taxon>
        <taxon>Dipodascomycetes</taxon>
        <taxon>Dipodascales</taxon>
        <taxon>Dipodascales incertae sedis</taxon>
        <taxon>Yarrowia</taxon>
    </lineage>
</organism>
<dbReference type="VEuPathDB" id="FungiDB:YALI0_B02156g"/>
<accession>A0A1D8N649</accession>
<dbReference type="EMBL" id="KZ859031">
    <property type="protein sequence ID" value="RDW24504.1"/>
    <property type="molecule type" value="Genomic_DNA"/>
</dbReference>
<gene>
    <name evidence="3" type="ORF">B0I71DRAFT_148072</name>
    <name evidence="2" type="ORF">YALI1_B03168g</name>
</gene>
<dbReference type="KEGG" id="yli:2906758"/>
<dbReference type="RefSeq" id="XP_500414.1">
    <property type="nucleotide sequence ID" value="XM_500414.1"/>
</dbReference>
<dbReference type="GeneID" id="2906758"/>
<reference evidence="2 4" key="1">
    <citation type="journal article" date="2016" name="PLoS ONE">
        <title>Sequence Assembly of Yarrowia lipolytica Strain W29/CLIB89 Shows Transposable Element Diversity.</title>
        <authorList>
            <person name="Magnan C."/>
            <person name="Yu J."/>
            <person name="Chang I."/>
            <person name="Jahn E."/>
            <person name="Kanomata Y."/>
            <person name="Wu J."/>
            <person name="Zeller M."/>
            <person name="Oakes M."/>
            <person name="Baldi P."/>
            <person name="Sandmeyer S."/>
        </authorList>
    </citation>
    <scope>NUCLEOTIDE SEQUENCE [LARGE SCALE GENOMIC DNA]</scope>
    <source>
        <strain evidence="2">CLIB89</strain>
        <strain evidence="4">CLIB89(W29)</strain>
    </source>
</reference>
<evidence type="ECO:0000313" key="4">
    <source>
        <dbReference type="Proteomes" id="UP000182444"/>
    </source>
</evidence>
<dbReference type="Proteomes" id="UP000182444">
    <property type="component" value="Chromosome 1B"/>
</dbReference>
<dbReference type="Proteomes" id="UP000256601">
    <property type="component" value="Unassembled WGS sequence"/>
</dbReference>
<reference evidence="3 5" key="2">
    <citation type="submission" date="2018-07" db="EMBL/GenBank/DDBJ databases">
        <title>Draft Genome Assemblies for Five Robust Yarrowia lipolytica Strains Exhibiting High Lipid Production and Pentose Sugar Utilization and Sugar Alcohol Secretion from Undetoxified Lignocellulosic Biomass Hydrolysates.</title>
        <authorList>
            <consortium name="DOE Joint Genome Institute"/>
            <person name="Walker C."/>
            <person name="Ryu S."/>
            <person name="Na H."/>
            <person name="Zane M."/>
            <person name="LaButti K."/>
            <person name="Lipzen A."/>
            <person name="Haridas S."/>
            <person name="Barry K."/>
            <person name="Grigoriev I.V."/>
            <person name="Quarterman J."/>
            <person name="Slininger P."/>
            <person name="Dien B."/>
            <person name="Trinh C.T."/>
        </authorList>
    </citation>
    <scope>NUCLEOTIDE SEQUENCE [LARGE SCALE GENOMIC DNA]</scope>
    <source>
        <strain evidence="3 5">YB392</strain>
    </source>
</reference>
<evidence type="ECO:0000313" key="5">
    <source>
        <dbReference type="Proteomes" id="UP000256601"/>
    </source>
</evidence>
<dbReference type="EMBL" id="CP017554">
    <property type="protein sequence ID" value="AOW01106.1"/>
    <property type="molecule type" value="Genomic_DNA"/>
</dbReference>
<evidence type="ECO:0000256" key="1">
    <source>
        <dbReference type="SAM" id="Phobius"/>
    </source>
</evidence>
<keyword evidence="1" id="KW-0812">Transmembrane</keyword>
<feature type="transmembrane region" description="Helical" evidence="1">
    <location>
        <begin position="61"/>
        <end position="83"/>
    </location>
</feature>
<keyword evidence="1" id="KW-0472">Membrane</keyword>
<sequence>MNTAQSTPPKKGFSWIALIITAALLYGASQLGDRITKQVPVEPPTEGEGWMFHLKEFCTSFGVHGALGVLAICVAIGVQLAVVQLKLYLKRANLAVKEDALNGKVLEKKRL</sequence>
<evidence type="ECO:0000313" key="2">
    <source>
        <dbReference type="EMBL" id="AOW01106.1"/>
    </source>
</evidence>
<protein>
    <submittedName>
        <fullName evidence="2">Uncharacterized protein</fullName>
    </submittedName>
</protein>
<proteinExistence type="predicted"/>
<dbReference type="AlphaFoldDB" id="A0A1D8N649"/>
<dbReference type="VEuPathDB" id="FungiDB:YALI1_B03168g"/>
<feature type="transmembrane region" description="Helical" evidence="1">
    <location>
        <begin position="12"/>
        <end position="29"/>
    </location>
</feature>